<comment type="pathway">
    <text evidence="3">Amino-acid biosynthesis.</text>
</comment>
<organism evidence="5 6">
    <name type="scientific">Merdimmobilis hominis</name>
    <dbReference type="NCBI Taxonomy" id="2897707"/>
    <lineage>
        <taxon>Bacteria</taxon>
        <taxon>Bacillati</taxon>
        <taxon>Bacillota</taxon>
        <taxon>Clostridia</taxon>
        <taxon>Eubacteriales</taxon>
        <taxon>Oscillospiraceae</taxon>
        <taxon>Merdimmobilis</taxon>
    </lineage>
</organism>
<dbReference type="InterPro" id="IPR050812">
    <property type="entry name" value="Preph/Arog_dehydrog"/>
</dbReference>
<dbReference type="Gene3D" id="1.10.3660.10">
    <property type="entry name" value="6-phosphogluconate dehydrogenase C-terminal like domain"/>
    <property type="match status" value="1"/>
</dbReference>
<dbReference type="Pfam" id="PF20463">
    <property type="entry name" value="PDH_C"/>
    <property type="match status" value="1"/>
</dbReference>
<protein>
    <submittedName>
        <fullName evidence="5">Prephenate dehydrogenase</fullName>
    </submittedName>
</protein>
<dbReference type="Pfam" id="PF02153">
    <property type="entry name" value="PDH_N"/>
    <property type="match status" value="1"/>
</dbReference>
<evidence type="ECO:0000259" key="4">
    <source>
        <dbReference type="PROSITE" id="PS51176"/>
    </source>
</evidence>
<evidence type="ECO:0000256" key="1">
    <source>
        <dbReference type="ARBA" id="ARBA00007964"/>
    </source>
</evidence>
<dbReference type="PROSITE" id="PS51176">
    <property type="entry name" value="PDH_ADH"/>
    <property type="match status" value="1"/>
</dbReference>
<feature type="domain" description="Prephenate/arogenate dehydrogenase" evidence="4">
    <location>
        <begin position="4"/>
        <end position="279"/>
    </location>
</feature>
<evidence type="ECO:0000256" key="3">
    <source>
        <dbReference type="ARBA" id="ARBA00029440"/>
    </source>
</evidence>
<evidence type="ECO:0000313" key="5">
    <source>
        <dbReference type="EMBL" id="MBM6920957.1"/>
    </source>
</evidence>
<keyword evidence="6" id="KW-1185">Reference proteome</keyword>
<dbReference type="RefSeq" id="WP_204446427.1">
    <property type="nucleotide sequence ID" value="NZ_JACJKY010000009.1"/>
</dbReference>
<dbReference type="GO" id="GO:0070403">
    <property type="term" value="F:NAD+ binding"/>
    <property type="evidence" value="ECO:0007669"/>
    <property type="project" value="InterPro"/>
</dbReference>
<dbReference type="Proteomes" id="UP000774750">
    <property type="component" value="Unassembled WGS sequence"/>
</dbReference>
<dbReference type="InterPro" id="IPR046825">
    <property type="entry name" value="PDH_C"/>
</dbReference>
<dbReference type="GO" id="GO:0008977">
    <property type="term" value="F:prephenate dehydrogenase (NAD+) activity"/>
    <property type="evidence" value="ECO:0007669"/>
    <property type="project" value="InterPro"/>
</dbReference>
<dbReference type="EMBL" id="JACJKY010000009">
    <property type="protein sequence ID" value="MBM6920957.1"/>
    <property type="molecule type" value="Genomic_DNA"/>
</dbReference>
<evidence type="ECO:0000313" key="6">
    <source>
        <dbReference type="Proteomes" id="UP000774750"/>
    </source>
</evidence>
<dbReference type="InterPro" id="IPR008927">
    <property type="entry name" value="6-PGluconate_DH-like_C_sf"/>
</dbReference>
<name>A0A938X579_9FIRM</name>
<dbReference type="GO" id="GO:0006571">
    <property type="term" value="P:tyrosine biosynthetic process"/>
    <property type="evidence" value="ECO:0007669"/>
    <property type="project" value="InterPro"/>
</dbReference>
<accession>A0A938X579</accession>
<dbReference type="SUPFAM" id="SSF51735">
    <property type="entry name" value="NAD(P)-binding Rossmann-fold domains"/>
    <property type="match status" value="1"/>
</dbReference>
<dbReference type="InterPro" id="IPR036291">
    <property type="entry name" value="NAD(P)-bd_dom_sf"/>
</dbReference>
<dbReference type="AlphaFoldDB" id="A0A938X579"/>
<dbReference type="SUPFAM" id="SSF48179">
    <property type="entry name" value="6-phosphogluconate dehydrogenase C-terminal domain-like"/>
    <property type="match status" value="1"/>
</dbReference>
<comment type="caution">
    <text evidence="5">The sequence shown here is derived from an EMBL/GenBank/DDBJ whole genome shotgun (WGS) entry which is preliminary data.</text>
</comment>
<proteinExistence type="inferred from homology"/>
<dbReference type="GO" id="GO:0004665">
    <property type="term" value="F:prephenate dehydrogenase (NADP+) activity"/>
    <property type="evidence" value="ECO:0007669"/>
    <property type="project" value="InterPro"/>
</dbReference>
<comment type="similarity">
    <text evidence="1">Belongs to the prephenate/arogenate dehydrogenase family.</text>
</comment>
<sequence>MKEKTILIVGLGLIGGSIAKALSAFTPHHVLGMDRNPEVLDQALACGAIERIGYAEDLPSIDILWLCLYPNDAVEFVRKYGAHVSPDCIVTDACGIKNAVCPQMVALSKTLHFHFVGGHPMAGKERNGFDVSEATLFRQASYLLVPCEAPQWAADTMAELAKQIGFAQVVWTTPEHHDEMIAYTSQLPHALACAYVLSPRCPMHKGYSAGSYRDVSRVARINETLWTELFLENREALSNEIGTLIENLTHIQSALDKQDTQKLNALLKQGREVKESLGE</sequence>
<keyword evidence="2" id="KW-0560">Oxidoreductase</keyword>
<reference evidence="5" key="2">
    <citation type="journal article" date="2021" name="Sci. Rep.">
        <title>The distribution of antibiotic resistance genes in chicken gut microbiota commensals.</title>
        <authorList>
            <person name="Juricova H."/>
            <person name="Matiasovicova J."/>
            <person name="Kubasova T."/>
            <person name="Cejkova D."/>
            <person name="Rychlik I."/>
        </authorList>
    </citation>
    <scope>NUCLEOTIDE SEQUENCE</scope>
    <source>
        <strain evidence="5">An559</strain>
    </source>
</reference>
<dbReference type="PANTHER" id="PTHR21363">
    <property type="entry name" value="PREPHENATE DEHYDROGENASE"/>
    <property type="match status" value="1"/>
</dbReference>
<dbReference type="InterPro" id="IPR046826">
    <property type="entry name" value="PDH_N"/>
</dbReference>
<dbReference type="PANTHER" id="PTHR21363:SF0">
    <property type="entry name" value="PREPHENATE DEHYDROGENASE [NADP(+)]"/>
    <property type="match status" value="1"/>
</dbReference>
<dbReference type="Gene3D" id="3.40.50.720">
    <property type="entry name" value="NAD(P)-binding Rossmann-like Domain"/>
    <property type="match status" value="1"/>
</dbReference>
<evidence type="ECO:0000256" key="2">
    <source>
        <dbReference type="ARBA" id="ARBA00023002"/>
    </source>
</evidence>
<gene>
    <name evidence="5" type="ORF">H6A12_07310</name>
</gene>
<reference evidence="5" key="1">
    <citation type="submission" date="2020-08" db="EMBL/GenBank/DDBJ databases">
        <authorList>
            <person name="Cejkova D."/>
            <person name="Kubasova T."/>
            <person name="Jahodarova E."/>
            <person name="Rychlik I."/>
        </authorList>
    </citation>
    <scope>NUCLEOTIDE SEQUENCE</scope>
    <source>
        <strain evidence="5">An559</strain>
    </source>
</reference>
<dbReference type="InterPro" id="IPR003099">
    <property type="entry name" value="Prephen_DH"/>
</dbReference>